<dbReference type="PANTHER" id="PTHR30177">
    <property type="entry name" value="GLYCINE BETAINE/L-PROLINE TRANSPORT SYSTEM PERMEASE PROTEIN PROW"/>
    <property type="match status" value="1"/>
</dbReference>
<keyword evidence="11" id="KW-1185">Reference proteome</keyword>
<dbReference type="GO" id="GO:0043190">
    <property type="term" value="C:ATP-binding cassette (ABC) transporter complex"/>
    <property type="evidence" value="ECO:0007669"/>
    <property type="project" value="InterPro"/>
</dbReference>
<feature type="transmembrane region" description="Helical" evidence="8">
    <location>
        <begin position="219"/>
        <end position="240"/>
    </location>
</feature>
<dbReference type="PROSITE" id="PS50928">
    <property type="entry name" value="ABC_TM1"/>
    <property type="match status" value="1"/>
</dbReference>
<feature type="transmembrane region" description="Helical" evidence="8">
    <location>
        <begin position="185"/>
        <end position="207"/>
    </location>
</feature>
<comment type="subcellular location">
    <subcellularLocation>
        <location evidence="1 8">Cell membrane</location>
        <topology evidence="1 8">Multi-pass membrane protein</topology>
    </subcellularLocation>
</comment>
<comment type="similarity">
    <text evidence="7">In the N-terminal section; belongs to the binding-protein-dependent transport system permease family.</text>
</comment>
<evidence type="ECO:0000313" key="10">
    <source>
        <dbReference type="EMBL" id="PTM47557.1"/>
    </source>
</evidence>
<accession>A0A2T4YUS8</accession>
<dbReference type="Gene3D" id="3.40.190.10">
    <property type="entry name" value="Periplasmic binding protein-like II"/>
    <property type="match status" value="1"/>
</dbReference>
<dbReference type="PANTHER" id="PTHR30177:SF4">
    <property type="entry name" value="OSMOPROTECTANT IMPORT PERMEASE PROTEIN OSMW"/>
    <property type="match status" value="1"/>
</dbReference>
<feature type="transmembrane region" description="Helical" evidence="8">
    <location>
        <begin position="79"/>
        <end position="102"/>
    </location>
</feature>
<dbReference type="CDD" id="cd06261">
    <property type="entry name" value="TM_PBP2"/>
    <property type="match status" value="1"/>
</dbReference>
<dbReference type="Pfam" id="PF04069">
    <property type="entry name" value="OpuAC"/>
    <property type="match status" value="1"/>
</dbReference>
<dbReference type="InterPro" id="IPR051204">
    <property type="entry name" value="ABC_transp_perm/SBD"/>
</dbReference>
<feature type="transmembrane region" description="Helical" evidence="8">
    <location>
        <begin position="20"/>
        <end position="39"/>
    </location>
</feature>
<comment type="caution">
    <text evidence="10">The sequence shown here is derived from an EMBL/GenBank/DDBJ whole genome shotgun (WGS) entry which is preliminary data.</text>
</comment>
<dbReference type="Pfam" id="PF00528">
    <property type="entry name" value="BPD_transp_1"/>
    <property type="match status" value="1"/>
</dbReference>
<protein>
    <submittedName>
        <fullName evidence="10">Osmoprotectant transport system permease protein</fullName>
    </submittedName>
</protein>
<feature type="transmembrane region" description="Helical" evidence="8">
    <location>
        <begin position="51"/>
        <end position="73"/>
    </location>
</feature>
<dbReference type="AlphaFoldDB" id="A0A2T4YUS8"/>
<reference evidence="10 11" key="1">
    <citation type="submission" date="2018-04" db="EMBL/GenBank/DDBJ databases">
        <title>Genomic Encyclopedia of Type Strains, Phase III (KMG-III): the genomes of soil and plant-associated and newly described type strains.</title>
        <authorList>
            <person name="Whitman W."/>
        </authorList>
    </citation>
    <scope>NUCLEOTIDE SEQUENCE [LARGE SCALE GENOMIC DNA]</scope>
    <source>
        <strain evidence="10 11">NW12</strain>
    </source>
</reference>
<evidence type="ECO:0000256" key="7">
    <source>
        <dbReference type="ARBA" id="ARBA00035652"/>
    </source>
</evidence>
<evidence type="ECO:0000259" key="9">
    <source>
        <dbReference type="PROSITE" id="PS50928"/>
    </source>
</evidence>
<dbReference type="GO" id="GO:0031460">
    <property type="term" value="P:glycine betaine transport"/>
    <property type="evidence" value="ECO:0007669"/>
    <property type="project" value="TreeGrafter"/>
</dbReference>
<evidence type="ECO:0000256" key="1">
    <source>
        <dbReference type="ARBA" id="ARBA00004651"/>
    </source>
</evidence>
<organism evidence="10 11">
    <name type="scientific">Sphingomonas aerolata</name>
    <dbReference type="NCBI Taxonomy" id="185951"/>
    <lineage>
        <taxon>Bacteria</taxon>
        <taxon>Pseudomonadati</taxon>
        <taxon>Pseudomonadota</taxon>
        <taxon>Alphaproteobacteria</taxon>
        <taxon>Sphingomonadales</taxon>
        <taxon>Sphingomonadaceae</taxon>
        <taxon>Sphingomonas</taxon>
    </lineage>
</organism>
<dbReference type="GO" id="GO:0022857">
    <property type="term" value="F:transmembrane transporter activity"/>
    <property type="evidence" value="ECO:0007669"/>
    <property type="project" value="InterPro"/>
</dbReference>
<dbReference type="SUPFAM" id="SSF53850">
    <property type="entry name" value="Periplasmic binding protein-like II"/>
    <property type="match status" value="1"/>
</dbReference>
<gene>
    <name evidence="10" type="ORF">C8J24_0956</name>
</gene>
<comment type="similarity">
    <text evidence="6">In the C-terminal section; belongs to the OsmX family.</text>
</comment>
<comment type="similarity">
    <text evidence="8">Belongs to the binding-protein-dependent transport system permease family.</text>
</comment>
<proteinExistence type="inferred from homology"/>
<dbReference type="RefSeq" id="WP_107930670.1">
    <property type="nucleotide sequence ID" value="NZ_PZZN01000001.1"/>
</dbReference>
<sequence>MSAFLDALTRVPPLLASHVLLSAAALLLGIAISLPLAIWSARNAAVARVALGFASLVQTVPSLALLALFYPLLLSLSALVGGGIPALGFLPSLIALTLYALLPILRNAVAGLQGLDPAVSQAADAVGMTPAQKLRLVEAPLAAPVVVAGIRTAAVWTIGAATLSTTVGQPSLGDLIFAGLQTQNWALVLAGCVSAAALALIVDALIGGIEQGIRARRRWLWIASAAMLVTGTALATAPLWPRGGGGDRTVVVGAKNFSEQYILARLIGDRLTRAGYTVTYRDGLGSALVFGALSGGDIDVYVDYAGTIWANEMKRSDVPERTKMVADIGAWAKSTHGVGLVGTLGFENAYAFAMKADVARRQRIASLDDLVKAAPGLTLGSDLEFLERPEWAAVKRAYPLRFARTTPYSPTFMYRALQSGKADVISAFSSDGRIAADKLTVLTDPRHAIPGYDAILMVAPARANDARFTAALRPLVGRVPVEAMRTANYQVDRDTDKQTPEAAARWLASKIGLPSS</sequence>
<evidence type="ECO:0000256" key="8">
    <source>
        <dbReference type="RuleBase" id="RU363032"/>
    </source>
</evidence>
<feature type="transmembrane region" description="Helical" evidence="8">
    <location>
        <begin position="141"/>
        <end position="165"/>
    </location>
</feature>
<dbReference type="InterPro" id="IPR007210">
    <property type="entry name" value="ABC_Gly_betaine_transp_sub-bd"/>
</dbReference>
<evidence type="ECO:0000256" key="2">
    <source>
        <dbReference type="ARBA" id="ARBA00022448"/>
    </source>
</evidence>
<keyword evidence="3 8" id="KW-0812">Transmembrane</keyword>
<evidence type="ECO:0000256" key="3">
    <source>
        <dbReference type="ARBA" id="ARBA00022692"/>
    </source>
</evidence>
<keyword evidence="5 8" id="KW-0472">Membrane</keyword>
<dbReference type="EMBL" id="PZZN01000001">
    <property type="protein sequence ID" value="PTM47557.1"/>
    <property type="molecule type" value="Genomic_DNA"/>
</dbReference>
<evidence type="ECO:0000256" key="5">
    <source>
        <dbReference type="ARBA" id="ARBA00023136"/>
    </source>
</evidence>
<evidence type="ECO:0000256" key="6">
    <source>
        <dbReference type="ARBA" id="ARBA00035642"/>
    </source>
</evidence>
<dbReference type="Gene3D" id="3.40.190.120">
    <property type="entry name" value="Osmoprotection protein (prox), domain 2"/>
    <property type="match status" value="1"/>
</dbReference>
<dbReference type="Proteomes" id="UP000240996">
    <property type="component" value="Unassembled WGS sequence"/>
</dbReference>
<keyword evidence="2 8" id="KW-0813">Transport</keyword>
<feature type="domain" description="ABC transmembrane type-1" evidence="9">
    <location>
        <begin position="15"/>
        <end position="206"/>
    </location>
</feature>
<dbReference type="SUPFAM" id="SSF161098">
    <property type="entry name" value="MetI-like"/>
    <property type="match status" value="1"/>
</dbReference>
<keyword evidence="4 8" id="KW-1133">Transmembrane helix</keyword>
<dbReference type="InterPro" id="IPR000515">
    <property type="entry name" value="MetI-like"/>
</dbReference>
<evidence type="ECO:0000256" key="4">
    <source>
        <dbReference type="ARBA" id="ARBA00022989"/>
    </source>
</evidence>
<evidence type="ECO:0000313" key="11">
    <source>
        <dbReference type="Proteomes" id="UP000240996"/>
    </source>
</evidence>
<dbReference type="InterPro" id="IPR035906">
    <property type="entry name" value="MetI-like_sf"/>
</dbReference>
<dbReference type="Gene3D" id="1.10.3720.10">
    <property type="entry name" value="MetI-like"/>
    <property type="match status" value="1"/>
</dbReference>
<name>A0A2T4YUS8_9SPHN</name>